<protein>
    <submittedName>
        <fullName evidence="3">MTH2 protein</fullName>
    </submittedName>
</protein>
<evidence type="ECO:0000256" key="2">
    <source>
        <dbReference type="SAM" id="SignalP"/>
    </source>
</evidence>
<evidence type="ECO:0000313" key="4">
    <source>
        <dbReference type="Proteomes" id="UP000668214"/>
    </source>
</evidence>
<feature type="transmembrane region" description="Helical" evidence="1">
    <location>
        <begin position="373"/>
        <end position="400"/>
    </location>
</feature>
<dbReference type="InterPro" id="IPR052808">
    <property type="entry name" value="GPCR_Mth-like"/>
</dbReference>
<keyword evidence="4" id="KW-1185">Reference proteome</keyword>
<feature type="transmembrane region" description="Helical" evidence="1">
    <location>
        <begin position="330"/>
        <end position="353"/>
    </location>
</feature>
<keyword evidence="1" id="KW-1133">Transmembrane helix</keyword>
<sequence length="603" mass="68972">MHVPSSIAILLLHLVSITARPSNPEVVHRSNASKKCCFAGYAFNEDLECVHEESDKFNYTTHDAWRTIAQYPQQITTLITSVQGLNCRDNEEDDSNSQHHPYLPRIYSIFRAPRDYCIENMINGTTVLIKCAETGVSEVTRDRENSTETTVVMKTTTTTTTMMTTIITVTTITTITTVSMTNVSSKENETQVVHHCSDLRNVFFWGTQTYMDTNVAHVVLTIIVVVVYLSVPQLARSIYNRAVLRHNVCLLLQGSLLTFLGYCNLCGISMSDNLETFLWVLMQYFTNATVFWLNVICFDMALSITRFRWMISSGKQTNQEENRRLRLYGVFAWGGALLPAVVAIILEFCPGIPEDLPFKPNYRRYHDGPNYVVNLYFFGLPMLTLLLNNVLFVFTTYKIIRIQQSTEIATRNQSNALRKKYFLFLQLYLLMGAPWFFGLLFACMNKLVVMKICRLIWPILWLLMFATHKKQRRKLVNLLTLRCVKKKPEIIAISHVLSKQPLIDIHEVVGTFFNRPRREIVADLLDYLSSADKRSDVTDDLRGEIFRTASFETCSSNDSNSQSYSSSCNRTNVIQTTNVVKLAVAMIRTRNPILTRAIATARM</sequence>
<accession>A0A836FEZ5</accession>
<dbReference type="AlphaFoldDB" id="A0A836FEZ5"/>
<dbReference type="EMBL" id="JAANIA010001960">
    <property type="protein sequence ID" value="KAG5318229.1"/>
    <property type="molecule type" value="Genomic_DNA"/>
</dbReference>
<dbReference type="Gene3D" id="1.20.1070.10">
    <property type="entry name" value="Rhodopsin 7-helix transmembrane proteins"/>
    <property type="match status" value="1"/>
</dbReference>
<comment type="caution">
    <text evidence="3">The sequence shown here is derived from an EMBL/GenBank/DDBJ whole genome shotgun (WGS) entry which is preliminary data.</text>
</comment>
<feature type="transmembrane region" description="Helical" evidence="1">
    <location>
        <begin position="247"/>
        <end position="270"/>
    </location>
</feature>
<feature type="non-terminal residue" evidence="3">
    <location>
        <position position="603"/>
    </location>
</feature>
<dbReference type="Proteomes" id="UP000668214">
    <property type="component" value="Unassembled WGS sequence"/>
</dbReference>
<name>A0A836FEZ5_9HYME</name>
<reference evidence="3" key="1">
    <citation type="submission" date="2020-02" db="EMBL/GenBank/DDBJ databases">
        <title>Relaxed selection underlies rapid genomic changes in the transitions from sociality to social parasitism in ants.</title>
        <authorList>
            <person name="Bi X."/>
        </authorList>
    </citation>
    <scope>NUCLEOTIDE SEQUENCE</scope>
    <source>
        <strain evidence="3">BGI-DK2014c</strain>
        <tissue evidence="3">Whole body</tissue>
    </source>
</reference>
<dbReference type="PANTHER" id="PTHR46953">
    <property type="entry name" value="G-PROTEIN COUPLED RECEPTOR MTH-LIKE 1-RELATED"/>
    <property type="match status" value="1"/>
</dbReference>
<feature type="transmembrane region" description="Helical" evidence="1">
    <location>
        <begin position="421"/>
        <end position="442"/>
    </location>
</feature>
<organism evidence="3 4">
    <name type="scientific">Pseudoatta argentina</name>
    <dbReference type="NCBI Taxonomy" id="621737"/>
    <lineage>
        <taxon>Eukaryota</taxon>
        <taxon>Metazoa</taxon>
        <taxon>Ecdysozoa</taxon>
        <taxon>Arthropoda</taxon>
        <taxon>Hexapoda</taxon>
        <taxon>Insecta</taxon>
        <taxon>Pterygota</taxon>
        <taxon>Neoptera</taxon>
        <taxon>Endopterygota</taxon>
        <taxon>Hymenoptera</taxon>
        <taxon>Apocrita</taxon>
        <taxon>Aculeata</taxon>
        <taxon>Formicoidea</taxon>
        <taxon>Formicidae</taxon>
        <taxon>Myrmicinae</taxon>
        <taxon>Pseudoatta</taxon>
    </lineage>
</organism>
<dbReference type="PANTHER" id="PTHR46953:SF1">
    <property type="entry name" value="G-PROTEIN COUPLED RECEPTOR MTH-LIKE 1-RELATED"/>
    <property type="match status" value="1"/>
</dbReference>
<gene>
    <name evidence="3" type="primary">Mth2_2</name>
    <name evidence="3" type="ORF">G6Z78_0003726</name>
</gene>
<feature type="signal peptide" evidence="2">
    <location>
        <begin position="1"/>
        <end position="19"/>
    </location>
</feature>
<feature type="non-terminal residue" evidence="3">
    <location>
        <position position="1"/>
    </location>
</feature>
<keyword evidence="1" id="KW-0812">Transmembrane</keyword>
<feature type="transmembrane region" description="Helical" evidence="1">
    <location>
        <begin position="215"/>
        <end position="235"/>
    </location>
</feature>
<evidence type="ECO:0000313" key="3">
    <source>
        <dbReference type="EMBL" id="KAG5318229.1"/>
    </source>
</evidence>
<keyword evidence="2" id="KW-0732">Signal</keyword>
<keyword evidence="1" id="KW-0472">Membrane</keyword>
<feature type="chain" id="PRO_5032849619" evidence="2">
    <location>
        <begin position="20"/>
        <end position="603"/>
    </location>
</feature>
<proteinExistence type="predicted"/>
<evidence type="ECO:0000256" key="1">
    <source>
        <dbReference type="SAM" id="Phobius"/>
    </source>
</evidence>
<feature type="transmembrane region" description="Helical" evidence="1">
    <location>
        <begin position="290"/>
        <end position="309"/>
    </location>
</feature>
<feature type="transmembrane region" description="Helical" evidence="1">
    <location>
        <begin position="448"/>
        <end position="466"/>
    </location>
</feature>